<sequence>MTTKSFLKHFTYSLASEIFENMQDQREQYTFWKLVIPYIKNQDKANFLFQQVYKCLKTPIMLQRQHDEINQAAVYYVATVIQDDQKKTY</sequence>
<proteinExistence type="predicted"/>
<evidence type="ECO:0000313" key="1">
    <source>
        <dbReference type="EMBL" id="PKK59930.1"/>
    </source>
</evidence>
<reference evidence="1 2" key="2">
    <citation type="submission" date="2017-10" db="EMBL/GenBank/DDBJ databases">
        <title>Extensive intraspecific genome diversity in a model arbuscular mycorrhizal fungus.</title>
        <authorList>
            <person name="Chen E.C.H."/>
            <person name="Morin E."/>
            <person name="Baudet D."/>
            <person name="Noel J."/>
            <person name="Ndikumana S."/>
            <person name="Charron P."/>
            <person name="St-Onge C."/>
            <person name="Giorgi J."/>
            <person name="Grigoriev I.V."/>
            <person name="Roux C."/>
            <person name="Martin F.M."/>
            <person name="Corradi N."/>
        </authorList>
    </citation>
    <scope>NUCLEOTIDE SEQUENCE [LARGE SCALE GENOMIC DNA]</scope>
    <source>
        <strain evidence="1 2">C2</strain>
    </source>
</reference>
<protein>
    <submittedName>
        <fullName evidence="1">Uncharacterized protein</fullName>
    </submittedName>
</protein>
<dbReference type="EMBL" id="LLXL01002800">
    <property type="protein sequence ID" value="PKK59930.1"/>
    <property type="molecule type" value="Genomic_DNA"/>
</dbReference>
<evidence type="ECO:0000313" key="2">
    <source>
        <dbReference type="Proteomes" id="UP000233469"/>
    </source>
</evidence>
<dbReference type="VEuPathDB" id="FungiDB:FUN_017832"/>
<reference evidence="1 2" key="1">
    <citation type="submission" date="2016-04" db="EMBL/GenBank/DDBJ databases">
        <title>Genome analyses suggest a sexual origin of heterokaryosis in a supposedly ancient asexual fungus.</title>
        <authorList>
            <person name="Ropars J."/>
            <person name="Sedzielewska K."/>
            <person name="Noel J."/>
            <person name="Charron P."/>
            <person name="Farinelli L."/>
            <person name="Marton T."/>
            <person name="Kruger M."/>
            <person name="Pelin A."/>
            <person name="Brachmann A."/>
            <person name="Corradi N."/>
        </authorList>
    </citation>
    <scope>NUCLEOTIDE SEQUENCE [LARGE SCALE GENOMIC DNA]</scope>
    <source>
        <strain evidence="1 2">C2</strain>
    </source>
</reference>
<dbReference type="AlphaFoldDB" id="A0A2N1ME58"/>
<organism evidence="1 2">
    <name type="scientific">Rhizophagus irregularis</name>
    <dbReference type="NCBI Taxonomy" id="588596"/>
    <lineage>
        <taxon>Eukaryota</taxon>
        <taxon>Fungi</taxon>
        <taxon>Fungi incertae sedis</taxon>
        <taxon>Mucoromycota</taxon>
        <taxon>Glomeromycotina</taxon>
        <taxon>Glomeromycetes</taxon>
        <taxon>Glomerales</taxon>
        <taxon>Glomeraceae</taxon>
        <taxon>Rhizophagus</taxon>
    </lineage>
</organism>
<accession>A0A2N1ME58</accession>
<name>A0A2N1ME58_9GLOM</name>
<comment type="caution">
    <text evidence="1">The sequence shown here is derived from an EMBL/GenBank/DDBJ whole genome shotgun (WGS) entry which is preliminary data.</text>
</comment>
<gene>
    <name evidence="1" type="ORF">RhiirC2_857107</name>
</gene>
<dbReference type="Proteomes" id="UP000233469">
    <property type="component" value="Unassembled WGS sequence"/>
</dbReference>